<reference evidence="2 3" key="1">
    <citation type="submission" date="2016-11" db="EMBL/GenBank/DDBJ databases">
        <authorList>
            <person name="Jaros S."/>
            <person name="Januszkiewicz K."/>
            <person name="Wedrychowicz H."/>
        </authorList>
    </citation>
    <scope>NUCLEOTIDE SEQUENCE [LARGE SCALE GENOMIC DNA]</scope>
    <source>
        <strain evidence="2 3">DSM 21074</strain>
    </source>
</reference>
<sequence length="293" mass="30889">MSLTLIAFAGFYSAARQAVRYADALAQALRANLVLLHVNRASLFDPYELVGEAYREEELTRQTDTAATLYEQAAALRTPATVELATDLLPVVAQDLAARYRPALFVLGQPHHEHAAAASVAQACAELLRAGHYPLLLVPATATAAPPPRRVLIAADREAFALAPTAHPLHQLLAGLGATVVVAHVSSGVQDDAGCAAALRAVQASGLLADLPTPELRGYEHDDYADGLLAAVQDTGADLVLVMARERSYLGELFHRSVTARLLAHCPVPVLVVPTAAEVPQSAPESRATAAAR</sequence>
<keyword evidence="3" id="KW-1185">Reference proteome</keyword>
<dbReference type="STRING" id="1121955.SAMN02745146_0242"/>
<dbReference type="Gene3D" id="3.40.50.12370">
    <property type="match status" value="1"/>
</dbReference>
<dbReference type="OrthoDB" id="871451at2"/>
<dbReference type="SUPFAM" id="SSF52402">
    <property type="entry name" value="Adenine nucleotide alpha hydrolases-like"/>
    <property type="match status" value="2"/>
</dbReference>
<evidence type="ECO:0000313" key="3">
    <source>
        <dbReference type="Proteomes" id="UP000184418"/>
    </source>
</evidence>
<accession>A0A1M6ME51</accession>
<dbReference type="Pfam" id="PF00582">
    <property type="entry name" value="Usp"/>
    <property type="match status" value="1"/>
</dbReference>
<dbReference type="Proteomes" id="UP000184418">
    <property type="component" value="Unassembled WGS sequence"/>
</dbReference>
<dbReference type="RefSeq" id="WP_073112571.1">
    <property type="nucleotide sequence ID" value="NZ_FQYN01000012.1"/>
</dbReference>
<feature type="domain" description="UspA" evidence="1">
    <location>
        <begin position="149"/>
        <end position="274"/>
    </location>
</feature>
<protein>
    <submittedName>
        <fullName evidence="2">Nucleotide-binding universal stress protein, UspA family</fullName>
    </submittedName>
</protein>
<proteinExistence type="predicted"/>
<dbReference type="AlphaFoldDB" id="A0A1M6ME51"/>
<dbReference type="InterPro" id="IPR006016">
    <property type="entry name" value="UspA"/>
</dbReference>
<dbReference type="CDD" id="cd00293">
    <property type="entry name" value="USP-like"/>
    <property type="match status" value="1"/>
</dbReference>
<gene>
    <name evidence="2" type="ORF">SAMN02745146_0242</name>
</gene>
<name>A0A1M6ME51_9BACT</name>
<evidence type="ECO:0000313" key="2">
    <source>
        <dbReference type="EMBL" id="SHJ81583.1"/>
    </source>
</evidence>
<organism evidence="2 3">
    <name type="scientific">Hymenobacter daecheongensis DSM 21074</name>
    <dbReference type="NCBI Taxonomy" id="1121955"/>
    <lineage>
        <taxon>Bacteria</taxon>
        <taxon>Pseudomonadati</taxon>
        <taxon>Bacteroidota</taxon>
        <taxon>Cytophagia</taxon>
        <taxon>Cytophagales</taxon>
        <taxon>Hymenobacteraceae</taxon>
        <taxon>Hymenobacter</taxon>
    </lineage>
</organism>
<evidence type="ECO:0000259" key="1">
    <source>
        <dbReference type="Pfam" id="PF00582"/>
    </source>
</evidence>
<dbReference type="EMBL" id="FQYN01000012">
    <property type="protein sequence ID" value="SHJ81583.1"/>
    <property type="molecule type" value="Genomic_DNA"/>
</dbReference>